<proteinExistence type="predicted"/>
<dbReference type="EMBL" id="CM026429">
    <property type="protein sequence ID" value="KAG0564035.1"/>
    <property type="molecule type" value="Genomic_DNA"/>
</dbReference>
<protein>
    <submittedName>
        <fullName evidence="2">Uncharacterized protein</fullName>
    </submittedName>
</protein>
<accession>A0A8T0GWH9</accession>
<name>A0A8T0GWH9_CERPU</name>
<organism evidence="2 3">
    <name type="scientific">Ceratodon purpureus</name>
    <name type="common">Fire moss</name>
    <name type="synonym">Dicranum purpureum</name>
    <dbReference type="NCBI Taxonomy" id="3225"/>
    <lineage>
        <taxon>Eukaryota</taxon>
        <taxon>Viridiplantae</taxon>
        <taxon>Streptophyta</taxon>
        <taxon>Embryophyta</taxon>
        <taxon>Bryophyta</taxon>
        <taxon>Bryophytina</taxon>
        <taxon>Bryopsida</taxon>
        <taxon>Dicranidae</taxon>
        <taxon>Pseudoditrichales</taxon>
        <taxon>Ditrichaceae</taxon>
        <taxon>Ceratodon</taxon>
    </lineage>
</organism>
<dbReference type="AlphaFoldDB" id="A0A8T0GWH9"/>
<dbReference type="EMBL" id="CM026429">
    <property type="protein sequence ID" value="KAG0564036.1"/>
    <property type="molecule type" value="Genomic_DNA"/>
</dbReference>
<keyword evidence="3" id="KW-1185">Reference proteome</keyword>
<evidence type="ECO:0000313" key="3">
    <source>
        <dbReference type="Proteomes" id="UP000822688"/>
    </source>
</evidence>
<evidence type="ECO:0000313" key="1">
    <source>
        <dbReference type="EMBL" id="KAG0564035.1"/>
    </source>
</evidence>
<dbReference type="Proteomes" id="UP000822688">
    <property type="component" value="Chromosome 8"/>
</dbReference>
<gene>
    <name evidence="1" type="ORF">KC19_8G077800</name>
    <name evidence="2" type="ORF">KC19_8G077900</name>
</gene>
<sequence length="85" mass="10295">MNALRHADAQVAAATHPRGNMRWRMQRYNPLARLRWQKNRVAHPVAHQRARTRARMNYINPLFYLRRIRYNLMGVGRRRHTTHVI</sequence>
<comment type="caution">
    <text evidence="2">The sequence shown here is derived from an EMBL/GenBank/DDBJ whole genome shotgun (WGS) entry which is preliminary data.</text>
</comment>
<reference evidence="2" key="1">
    <citation type="submission" date="2020-06" db="EMBL/GenBank/DDBJ databases">
        <title>WGS assembly of Ceratodon purpureus strain R40.</title>
        <authorList>
            <person name="Carey S.B."/>
            <person name="Jenkins J."/>
            <person name="Shu S."/>
            <person name="Lovell J.T."/>
            <person name="Sreedasyam A."/>
            <person name="Maumus F."/>
            <person name="Tiley G.P."/>
            <person name="Fernandez-Pozo N."/>
            <person name="Barry K."/>
            <person name="Chen C."/>
            <person name="Wang M."/>
            <person name="Lipzen A."/>
            <person name="Daum C."/>
            <person name="Saski C.A."/>
            <person name="Payton A.C."/>
            <person name="Mcbreen J.C."/>
            <person name="Conrad R.E."/>
            <person name="Kollar L.M."/>
            <person name="Olsson S."/>
            <person name="Huttunen S."/>
            <person name="Landis J.B."/>
            <person name="Wickett N.J."/>
            <person name="Johnson M.G."/>
            <person name="Rensing S.A."/>
            <person name="Grimwood J."/>
            <person name="Schmutz J."/>
            <person name="Mcdaniel S.F."/>
        </authorList>
    </citation>
    <scope>NUCLEOTIDE SEQUENCE</scope>
    <source>
        <strain evidence="2">R40</strain>
    </source>
</reference>
<evidence type="ECO:0000313" key="2">
    <source>
        <dbReference type="EMBL" id="KAG0564036.1"/>
    </source>
</evidence>